<feature type="transmembrane region" description="Helical" evidence="1">
    <location>
        <begin position="31"/>
        <end position="57"/>
    </location>
</feature>
<dbReference type="EMBL" id="VJMF01000022">
    <property type="protein sequence ID" value="TRL36329.1"/>
    <property type="molecule type" value="Genomic_DNA"/>
</dbReference>
<comment type="caution">
    <text evidence="3">The sequence shown here is derived from an EMBL/GenBank/DDBJ whole genome shotgun (WGS) entry which is preliminary data.</text>
</comment>
<feature type="domain" description="PepSY" evidence="2">
    <location>
        <begin position="275"/>
        <end position="331"/>
    </location>
</feature>
<accession>A0A549T373</accession>
<keyword evidence="1" id="KW-0812">Transmembrane</keyword>
<dbReference type="Pfam" id="PF03929">
    <property type="entry name" value="PepSY_TM"/>
    <property type="match status" value="1"/>
</dbReference>
<sequence>MTGIDLSLRSTPARRRVALQTSRKIWLKIHLWLGLALGLFLSIIGITGSALVFFQAIDEALNPELRIVAPPPQGRAAWRPLEEIAAAARASIPANSHLGWCYWPQSDDEAFLFYYQVENGTSERPDTRHVFVDPYAAKVTGTRLWYSSGDVFGSSVVGFLFKLHYQLLVPGLGDTVVGVMAVLAFISTVTGVVLWWPRNGKWRNAFTMKWPARPERLNYDIHRLSGVFLLPVALAVLLSGLYFNLPDQFRAVVEAFSHLTKVEKYRSGPETPTYVSLDEALAIVARQFPEGRIYAVTMPKPGNGSYAVNQLFPIGWGLEGRRTIYIDQFRGDMLHVNDPLSGDGDGFMAWQWPLHSGYVLGWPGRIAVFVFGLSWPLVFVTGVIRWLQKRRARGVVEPRRT</sequence>
<proteinExistence type="predicted"/>
<protein>
    <submittedName>
        <fullName evidence="3">PepSY domain-containing protein</fullName>
    </submittedName>
</protein>
<evidence type="ECO:0000256" key="1">
    <source>
        <dbReference type="SAM" id="Phobius"/>
    </source>
</evidence>
<dbReference type="AlphaFoldDB" id="A0A549T373"/>
<keyword evidence="1" id="KW-0472">Membrane</keyword>
<dbReference type="Pfam" id="PF03413">
    <property type="entry name" value="PepSY"/>
    <property type="match status" value="1"/>
</dbReference>
<dbReference type="PANTHER" id="PTHR34219:SF3">
    <property type="entry name" value="BLL7967 PROTEIN"/>
    <property type="match status" value="1"/>
</dbReference>
<gene>
    <name evidence="3" type="ORF">FM996_05240</name>
</gene>
<reference evidence="3 4" key="1">
    <citation type="submission" date="2019-07" db="EMBL/GenBank/DDBJ databases">
        <title>Ln-dependent methylotrophs.</title>
        <authorList>
            <person name="Tani A."/>
        </authorList>
    </citation>
    <scope>NUCLEOTIDE SEQUENCE [LARGE SCALE GENOMIC DNA]</scope>
    <source>
        <strain evidence="3 4">SM89A</strain>
    </source>
</reference>
<feature type="transmembrane region" description="Helical" evidence="1">
    <location>
        <begin position="176"/>
        <end position="196"/>
    </location>
</feature>
<evidence type="ECO:0000313" key="3">
    <source>
        <dbReference type="EMBL" id="TRL36329.1"/>
    </source>
</evidence>
<feature type="transmembrane region" description="Helical" evidence="1">
    <location>
        <begin position="224"/>
        <end position="243"/>
    </location>
</feature>
<dbReference type="InterPro" id="IPR025711">
    <property type="entry name" value="PepSY"/>
</dbReference>
<evidence type="ECO:0000259" key="2">
    <source>
        <dbReference type="Pfam" id="PF03413"/>
    </source>
</evidence>
<name>A0A549T373_METSR</name>
<dbReference type="PANTHER" id="PTHR34219">
    <property type="entry name" value="IRON-REGULATED INNER MEMBRANE PROTEIN-RELATED"/>
    <property type="match status" value="1"/>
</dbReference>
<organism evidence="3 4">
    <name type="scientific">Methylosinus sporium</name>
    <dbReference type="NCBI Taxonomy" id="428"/>
    <lineage>
        <taxon>Bacteria</taxon>
        <taxon>Pseudomonadati</taxon>
        <taxon>Pseudomonadota</taxon>
        <taxon>Alphaproteobacteria</taxon>
        <taxon>Hyphomicrobiales</taxon>
        <taxon>Methylocystaceae</taxon>
        <taxon>Methylosinus</taxon>
    </lineage>
</organism>
<dbReference type="RefSeq" id="WP_142862143.1">
    <property type="nucleotide sequence ID" value="NZ_VJMF01000022.1"/>
</dbReference>
<dbReference type="Proteomes" id="UP000316781">
    <property type="component" value="Unassembled WGS sequence"/>
</dbReference>
<keyword evidence="1" id="KW-1133">Transmembrane helix</keyword>
<feature type="transmembrane region" description="Helical" evidence="1">
    <location>
        <begin position="366"/>
        <end position="387"/>
    </location>
</feature>
<dbReference type="InterPro" id="IPR005625">
    <property type="entry name" value="PepSY-ass_TM"/>
</dbReference>
<evidence type="ECO:0000313" key="4">
    <source>
        <dbReference type="Proteomes" id="UP000316781"/>
    </source>
</evidence>